<feature type="non-terminal residue" evidence="2">
    <location>
        <position position="1"/>
    </location>
</feature>
<dbReference type="Pfam" id="PF09588">
    <property type="entry name" value="YqaJ"/>
    <property type="match status" value="1"/>
</dbReference>
<dbReference type="SUPFAM" id="SSF52980">
    <property type="entry name" value="Restriction endonuclease-like"/>
    <property type="match status" value="1"/>
</dbReference>
<dbReference type="Proteomes" id="UP001431783">
    <property type="component" value="Unassembled WGS sequence"/>
</dbReference>
<dbReference type="InterPro" id="IPR019080">
    <property type="entry name" value="YqaJ_viral_recombinase"/>
</dbReference>
<evidence type="ECO:0000313" key="3">
    <source>
        <dbReference type="Proteomes" id="UP001431783"/>
    </source>
</evidence>
<dbReference type="PANTHER" id="PTHR46609:SF8">
    <property type="entry name" value="YQAJ VIRAL RECOMBINASE DOMAIN-CONTAINING PROTEIN"/>
    <property type="match status" value="1"/>
</dbReference>
<dbReference type="AlphaFoldDB" id="A0AAW1UYU2"/>
<keyword evidence="3" id="KW-1185">Reference proteome</keyword>
<proteinExistence type="predicted"/>
<evidence type="ECO:0000313" key="2">
    <source>
        <dbReference type="EMBL" id="KAK9884744.1"/>
    </source>
</evidence>
<protein>
    <recommendedName>
        <fullName evidence="1">YqaJ viral recombinase domain-containing protein</fullName>
    </recommendedName>
</protein>
<organism evidence="2 3">
    <name type="scientific">Henosepilachna vigintioctopunctata</name>
    <dbReference type="NCBI Taxonomy" id="420089"/>
    <lineage>
        <taxon>Eukaryota</taxon>
        <taxon>Metazoa</taxon>
        <taxon>Ecdysozoa</taxon>
        <taxon>Arthropoda</taxon>
        <taxon>Hexapoda</taxon>
        <taxon>Insecta</taxon>
        <taxon>Pterygota</taxon>
        <taxon>Neoptera</taxon>
        <taxon>Endopterygota</taxon>
        <taxon>Coleoptera</taxon>
        <taxon>Polyphaga</taxon>
        <taxon>Cucujiformia</taxon>
        <taxon>Coccinelloidea</taxon>
        <taxon>Coccinellidae</taxon>
        <taxon>Epilachninae</taxon>
        <taxon>Epilachnini</taxon>
        <taxon>Henosepilachna</taxon>
    </lineage>
</organism>
<name>A0AAW1UYU2_9CUCU</name>
<dbReference type="CDD" id="cd22343">
    <property type="entry name" value="PDDEXK_lambda_exonuclease-like"/>
    <property type="match status" value="1"/>
</dbReference>
<sequence length="101" mass="11352">QSDSQIWFAESAIRISASGAHAIETRKSKFHELAESMTTEKQMKGKGRKIVLHGKKNEGNAREFYEKITGFDVVECGLVIHSSQPWFCASPDGVGHCRWRT</sequence>
<feature type="domain" description="YqaJ viral recombinase" evidence="1">
    <location>
        <begin position="12"/>
        <end position="96"/>
    </location>
</feature>
<dbReference type="InterPro" id="IPR011604">
    <property type="entry name" value="PDDEXK-like_dom_sf"/>
</dbReference>
<dbReference type="InterPro" id="IPR011335">
    <property type="entry name" value="Restrct_endonuc-II-like"/>
</dbReference>
<accession>A0AAW1UYU2</accession>
<reference evidence="2 3" key="1">
    <citation type="submission" date="2023-03" db="EMBL/GenBank/DDBJ databases">
        <title>Genome insight into feeding habits of ladybird beetles.</title>
        <authorList>
            <person name="Li H.-S."/>
            <person name="Huang Y.-H."/>
            <person name="Pang H."/>
        </authorList>
    </citation>
    <scope>NUCLEOTIDE SEQUENCE [LARGE SCALE GENOMIC DNA]</scope>
    <source>
        <strain evidence="2">SYSU_2023b</strain>
        <tissue evidence="2">Whole body</tissue>
    </source>
</reference>
<dbReference type="GO" id="GO:0006281">
    <property type="term" value="P:DNA repair"/>
    <property type="evidence" value="ECO:0007669"/>
    <property type="project" value="UniProtKB-ARBA"/>
</dbReference>
<dbReference type="EMBL" id="JARQZJ010000093">
    <property type="protein sequence ID" value="KAK9884744.1"/>
    <property type="molecule type" value="Genomic_DNA"/>
</dbReference>
<dbReference type="Gene3D" id="3.90.320.10">
    <property type="match status" value="1"/>
</dbReference>
<dbReference type="PANTHER" id="PTHR46609">
    <property type="entry name" value="EXONUCLEASE, PHAGE-TYPE/RECB, C-TERMINAL DOMAIN-CONTAINING PROTEIN"/>
    <property type="match status" value="1"/>
</dbReference>
<comment type="caution">
    <text evidence="2">The sequence shown here is derived from an EMBL/GenBank/DDBJ whole genome shotgun (WGS) entry which is preliminary data.</text>
</comment>
<dbReference type="InterPro" id="IPR051703">
    <property type="entry name" value="NF-kappa-B_Signaling_Reg"/>
</dbReference>
<evidence type="ECO:0000259" key="1">
    <source>
        <dbReference type="Pfam" id="PF09588"/>
    </source>
</evidence>
<gene>
    <name evidence="2" type="ORF">WA026_007592</name>
</gene>